<evidence type="ECO:0000256" key="1">
    <source>
        <dbReference type="ARBA" id="ARBA00001933"/>
    </source>
</evidence>
<evidence type="ECO:0000256" key="2">
    <source>
        <dbReference type="ARBA" id="ARBA00022898"/>
    </source>
</evidence>
<name>A0ABM3MZE8_GALME</name>
<feature type="non-terminal residue" evidence="8">
    <location>
        <position position="1"/>
    </location>
</feature>
<dbReference type="PANTHER" id="PTHR48078">
    <property type="entry name" value="THREONINE DEHYDRATASE, MITOCHONDRIAL-RELATED"/>
    <property type="match status" value="1"/>
</dbReference>
<dbReference type="PANTHER" id="PTHR48078:SF19">
    <property type="entry name" value="ACT DOMAIN-CONTAINING PROTEIN"/>
    <property type="match status" value="1"/>
</dbReference>
<gene>
    <name evidence="8" type="primary">LOC113517948</name>
</gene>
<dbReference type="InterPro" id="IPR001926">
    <property type="entry name" value="TrpB-like_PALP"/>
</dbReference>
<dbReference type="Pfam" id="PF00291">
    <property type="entry name" value="PALP"/>
    <property type="match status" value="1"/>
</dbReference>
<evidence type="ECO:0000256" key="4">
    <source>
        <dbReference type="ARBA" id="ARBA00041766"/>
    </source>
</evidence>
<protein>
    <recommendedName>
        <fullName evidence="4">L-serine deaminase</fullName>
    </recommendedName>
    <alternativeName>
        <fullName evidence="5">L-threonine dehydratase</fullName>
    </alternativeName>
</protein>
<evidence type="ECO:0000256" key="5">
    <source>
        <dbReference type="ARBA" id="ARBA00042605"/>
    </source>
</evidence>
<evidence type="ECO:0000313" key="7">
    <source>
        <dbReference type="Proteomes" id="UP001652740"/>
    </source>
</evidence>
<feature type="domain" description="Tryptophan synthase beta chain-like PALP" evidence="6">
    <location>
        <begin position="40"/>
        <end position="201"/>
    </location>
</feature>
<sequence>ICIFILTDTFNFNNILTIQQDISSFSYVHFAVENISIFDQNSSDHPNIIEGQGSIGIEIIEQVPAVDAIIVPCGGGSLLCGIAISIKHLKPDTEIYGVETDKNCSMVESLRKNERIKMNISSTIADEIAVPMVGVNTFYNIKGLVDKMIVVKEDWVARAIMHIVKEEKLVVEGAGSVTIAAIMAGLFPNLKGKKVVCVISGGNINTTILARALERGMAAEGRLVKFKVTVSDRPGANSQLLKLIANGGYNLVRQFRDNSWIEGDTYTIETKLVCETRNLKHALELKRIIERAYPGSVFETEPFNDKRTCPCYVKKLCS</sequence>
<evidence type="ECO:0000259" key="6">
    <source>
        <dbReference type="Pfam" id="PF00291"/>
    </source>
</evidence>
<dbReference type="RefSeq" id="XP_052756716.1">
    <property type="nucleotide sequence ID" value="XM_052900756.1"/>
</dbReference>
<reference evidence="8" key="1">
    <citation type="submission" date="2025-08" db="UniProtKB">
        <authorList>
            <consortium name="RefSeq"/>
        </authorList>
    </citation>
    <scope>IDENTIFICATION</scope>
    <source>
        <tissue evidence="8">Whole larvae</tissue>
    </source>
</reference>
<accession>A0ABM3MZE8</accession>
<proteinExistence type="predicted"/>
<dbReference type="Gene3D" id="3.40.50.1100">
    <property type="match status" value="1"/>
</dbReference>
<dbReference type="InterPro" id="IPR050147">
    <property type="entry name" value="Ser/Thr_Dehydratase"/>
</dbReference>
<dbReference type="InterPro" id="IPR036052">
    <property type="entry name" value="TrpB-like_PALP_sf"/>
</dbReference>
<organism evidence="7 8">
    <name type="scientific">Galleria mellonella</name>
    <name type="common">Greater wax moth</name>
    <dbReference type="NCBI Taxonomy" id="7137"/>
    <lineage>
        <taxon>Eukaryota</taxon>
        <taxon>Metazoa</taxon>
        <taxon>Ecdysozoa</taxon>
        <taxon>Arthropoda</taxon>
        <taxon>Hexapoda</taxon>
        <taxon>Insecta</taxon>
        <taxon>Pterygota</taxon>
        <taxon>Neoptera</taxon>
        <taxon>Endopterygota</taxon>
        <taxon>Lepidoptera</taxon>
        <taxon>Glossata</taxon>
        <taxon>Ditrysia</taxon>
        <taxon>Pyraloidea</taxon>
        <taxon>Pyralidae</taxon>
        <taxon>Galleriinae</taxon>
        <taxon>Galleria</taxon>
    </lineage>
</organism>
<keyword evidence="7" id="KW-1185">Reference proteome</keyword>
<evidence type="ECO:0000313" key="8">
    <source>
        <dbReference type="RefSeq" id="XP_052756716.1"/>
    </source>
</evidence>
<evidence type="ECO:0000256" key="3">
    <source>
        <dbReference type="ARBA" id="ARBA00023239"/>
    </source>
</evidence>
<dbReference type="SUPFAM" id="SSF53686">
    <property type="entry name" value="Tryptophan synthase beta subunit-like PLP-dependent enzymes"/>
    <property type="match status" value="1"/>
</dbReference>
<keyword evidence="2" id="KW-0663">Pyridoxal phosphate</keyword>
<comment type="cofactor">
    <cofactor evidence="1">
        <name>pyridoxal 5'-phosphate</name>
        <dbReference type="ChEBI" id="CHEBI:597326"/>
    </cofactor>
</comment>
<dbReference type="Proteomes" id="UP001652740">
    <property type="component" value="Unplaced"/>
</dbReference>
<dbReference type="GeneID" id="113517948"/>
<keyword evidence="3" id="KW-0456">Lyase</keyword>